<dbReference type="InterPro" id="IPR006059">
    <property type="entry name" value="SBP"/>
</dbReference>
<dbReference type="PROSITE" id="PS01037">
    <property type="entry name" value="SBP_BACTERIAL_1"/>
    <property type="match status" value="1"/>
</dbReference>
<evidence type="ECO:0000313" key="6">
    <source>
        <dbReference type="EMBL" id="RKP51542.1"/>
    </source>
</evidence>
<dbReference type="SUPFAM" id="SSF53850">
    <property type="entry name" value="Periplasmic binding protein-like II"/>
    <property type="match status" value="1"/>
</dbReference>
<sequence>MGGVNMIRTKKAATLGVTLALTASLLAACGSNSKDNEGQASASVNPDSSPAASASASPVTLKYLTWTYSDRTPSTDAWIKDLKDQFNITIDMQNVPSDQYATMLKTKYASSDLPDLFMTHGIDKDLNFVEKMTAQPGQLADLSDLASVKDFIPSVIESRKNNKEGKLYYLPISTNALGVLYNKKVFADNGIAVPTNIDELTASFEKLKAAGIAPMAAGFKDAWTTQIIPFIAFGQYINTKDPTIRVKLATGELKYADIKDDVKKVLSVQSGWADKGYFSDNFLGTDVSVASQMVGTGKAAMLVSGTWQLGAIQSANPDAEIGFFALPLNAAGEKTILPTSANEGLLINAKSKNVEAAKQAMDFYLSADNQARIMKDLNGIPTNMKVQVDNPFTKEVQNVMSQVTVQSDWWGTDGLYNPLSTTFNMEKQQQGLIAKGTTPDQFISDFDAANAKAFSK</sequence>
<name>A0A494XP15_9BACL</name>
<accession>A0A494XP15</accession>
<feature type="compositionally biased region" description="Low complexity" evidence="4">
    <location>
        <begin position="40"/>
        <end position="54"/>
    </location>
</feature>
<comment type="similarity">
    <text evidence="1">Belongs to the bacterial solute-binding protein 1 family.</text>
</comment>
<evidence type="ECO:0000256" key="3">
    <source>
        <dbReference type="ARBA" id="ARBA00022729"/>
    </source>
</evidence>
<gene>
    <name evidence="6" type="ORF">D7Z26_17295</name>
</gene>
<dbReference type="EMBL" id="RBZM01000007">
    <property type="protein sequence ID" value="RKP51542.1"/>
    <property type="molecule type" value="Genomic_DNA"/>
</dbReference>
<dbReference type="AlphaFoldDB" id="A0A494XP15"/>
<feature type="region of interest" description="Disordered" evidence="4">
    <location>
        <begin position="35"/>
        <end position="54"/>
    </location>
</feature>
<evidence type="ECO:0000313" key="7">
    <source>
        <dbReference type="Proteomes" id="UP000282076"/>
    </source>
</evidence>
<evidence type="ECO:0000256" key="4">
    <source>
        <dbReference type="SAM" id="MobiDB-lite"/>
    </source>
</evidence>
<evidence type="ECO:0000256" key="1">
    <source>
        <dbReference type="ARBA" id="ARBA00008520"/>
    </source>
</evidence>
<dbReference type="Proteomes" id="UP000282076">
    <property type="component" value="Unassembled WGS sequence"/>
</dbReference>
<evidence type="ECO:0000256" key="5">
    <source>
        <dbReference type="SAM" id="SignalP"/>
    </source>
</evidence>
<keyword evidence="2" id="KW-0813">Transport</keyword>
<dbReference type="PANTHER" id="PTHR43649:SF29">
    <property type="entry name" value="OSMOPROTECTIVE COMPOUNDS-BINDING PROTEIN GGTB"/>
    <property type="match status" value="1"/>
</dbReference>
<feature type="signal peptide" evidence="5">
    <location>
        <begin position="1"/>
        <end position="27"/>
    </location>
</feature>
<proteinExistence type="inferred from homology"/>
<comment type="caution">
    <text evidence="6">The sequence shown here is derived from an EMBL/GenBank/DDBJ whole genome shotgun (WGS) entry which is preliminary data.</text>
</comment>
<feature type="chain" id="PRO_5038347807" evidence="5">
    <location>
        <begin position="28"/>
        <end position="456"/>
    </location>
</feature>
<dbReference type="PANTHER" id="PTHR43649">
    <property type="entry name" value="ARABINOSE-BINDING PROTEIN-RELATED"/>
    <property type="match status" value="1"/>
</dbReference>
<dbReference type="Pfam" id="PF01547">
    <property type="entry name" value="SBP_bac_1"/>
    <property type="match status" value="1"/>
</dbReference>
<evidence type="ECO:0000256" key="2">
    <source>
        <dbReference type="ARBA" id="ARBA00022448"/>
    </source>
</evidence>
<protein>
    <submittedName>
        <fullName evidence="6">Extracellular solute-binding protein</fullName>
    </submittedName>
</protein>
<keyword evidence="7" id="KW-1185">Reference proteome</keyword>
<dbReference type="InterPro" id="IPR050490">
    <property type="entry name" value="Bact_solute-bd_prot1"/>
</dbReference>
<dbReference type="InterPro" id="IPR006061">
    <property type="entry name" value="SBP_1_CS"/>
</dbReference>
<organism evidence="6 7">
    <name type="scientific">Cohnella endophytica</name>
    <dbReference type="NCBI Taxonomy" id="2419778"/>
    <lineage>
        <taxon>Bacteria</taxon>
        <taxon>Bacillati</taxon>
        <taxon>Bacillota</taxon>
        <taxon>Bacilli</taxon>
        <taxon>Bacillales</taxon>
        <taxon>Paenibacillaceae</taxon>
        <taxon>Cohnella</taxon>
    </lineage>
</organism>
<dbReference type="GO" id="GO:0055085">
    <property type="term" value="P:transmembrane transport"/>
    <property type="evidence" value="ECO:0007669"/>
    <property type="project" value="InterPro"/>
</dbReference>
<keyword evidence="3 5" id="KW-0732">Signal</keyword>
<reference evidence="6 7" key="1">
    <citation type="submission" date="2018-10" db="EMBL/GenBank/DDBJ databases">
        <title>Cohnella sp. M2MS4P-1, whole genome shotgun sequence.</title>
        <authorList>
            <person name="Tuo L."/>
        </authorList>
    </citation>
    <scope>NUCLEOTIDE SEQUENCE [LARGE SCALE GENOMIC DNA]</scope>
    <source>
        <strain evidence="6 7">M2MS4P-1</strain>
    </source>
</reference>
<dbReference type="Gene3D" id="3.40.190.10">
    <property type="entry name" value="Periplasmic binding protein-like II"/>
    <property type="match status" value="2"/>
</dbReference>